<reference evidence="10 12" key="2">
    <citation type="journal article" date="2017" name="BMC Genomics">
        <title>Genomic analysis of methanogenic archaea reveals a shift towards energy conservation.</title>
        <authorList>
            <person name="Gilmore S.P."/>
            <person name="Henske J.K."/>
            <person name="Sexton J.A."/>
            <person name="Solomon K.V."/>
            <person name="Seppala S."/>
            <person name="Yoo J.I."/>
            <person name="Huyett L.M."/>
            <person name="Pressman A."/>
            <person name="Cogan J.Z."/>
            <person name="Kivenson V."/>
            <person name="Peng X."/>
            <person name="Tan Y."/>
            <person name="Valentine D.L."/>
            <person name="O'Malley M.A."/>
        </authorList>
    </citation>
    <scope>NUCLEOTIDE SEQUENCE [LARGE SCALE GENOMIC DNA]</scope>
    <source>
        <strain evidence="10 12">1R-7</strain>
    </source>
</reference>
<dbReference type="Pfam" id="PF02386">
    <property type="entry name" value="TrkH"/>
    <property type="match status" value="1"/>
</dbReference>
<feature type="transmembrane region" description="Helical" evidence="9">
    <location>
        <begin position="82"/>
        <end position="104"/>
    </location>
</feature>
<evidence type="ECO:0000313" key="11">
    <source>
        <dbReference type="EMBL" id="PWL08601.1"/>
    </source>
</evidence>
<evidence type="ECO:0000256" key="5">
    <source>
        <dbReference type="ARBA" id="ARBA00022692"/>
    </source>
</evidence>
<dbReference type="GO" id="GO:0030001">
    <property type="term" value="P:metal ion transport"/>
    <property type="evidence" value="ECO:0007669"/>
    <property type="project" value="UniProtKB-ARBA"/>
</dbReference>
<keyword evidence="7" id="KW-0406">Ion transport</keyword>
<keyword evidence="8 9" id="KW-0472">Membrane</keyword>
<feature type="transmembrane region" description="Helical" evidence="9">
    <location>
        <begin position="244"/>
        <end position="263"/>
    </location>
</feature>
<evidence type="ECO:0000313" key="10">
    <source>
        <dbReference type="EMBL" id="PAV06849.1"/>
    </source>
</evidence>
<reference evidence="11 13" key="1">
    <citation type="submission" date="2016-04" db="EMBL/GenBank/DDBJ databases">
        <title>Genome sequence of Methanosphaera cuniculi DSM 4103.</title>
        <authorList>
            <person name="Poehlein A."/>
            <person name="Seedorf H."/>
            <person name="Daniel R."/>
        </authorList>
    </citation>
    <scope>NUCLEOTIDE SEQUENCE [LARGE SCALE GENOMIC DNA]</scope>
    <source>
        <strain evidence="11 13">DSM 4103</strain>
    </source>
</reference>
<keyword evidence="12" id="KW-1185">Reference proteome</keyword>
<sequence length="499" mass="56251">MNSFFINKLKPSELRTIAYFTGIICIILGVFQLIPIIFAIIYHDNTHYINSFLISSALTLTLGFIIHHFYKKETITDLSLKGALIFVFTIWGVTALISALPYYFSGTLGFLDSLFQSMSGITTTGFSLITDPTIPYSMAFWQVFTQWYGGLGMILLIVAVIPSSTSLKRLYFAEGRTEQMTPNIRHTSMIFIKLYLFLSAIGVILYILVGLPLFEAFCYSATAIATGGFSVFPESVNYFQDFSIQLVTIILMILGSTNFILIYRVLTRNFKSYYKDSETKTMWFVIILATALITISLLSNNIYGSDIILSMRHALFQAVSIMSSTGFSSTDINMWPPFCYQIMIILMICGGGICSTSSGIKLYNIYLLFKAFWWEGQSMFLPKNSVIVKRIYHDKKYIDITNNDIRSVLIYVMVYIMIFILGATIILIYTHNIELAYTISASSLGNTGLGPAYVGITAPTVVKIVMIIEFWVGRTGMWPILLLIVYEINKLGEISEKNT</sequence>
<gene>
    <name evidence="11" type="primary">trkG_1</name>
    <name evidence="10" type="ORF">ASJ82_06930</name>
    <name evidence="11" type="ORF">MSCUN_03130</name>
</gene>
<evidence type="ECO:0000256" key="2">
    <source>
        <dbReference type="ARBA" id="ARBA00009137"/>
    </source>
</evidence>
<dbReference type="EMBL" id="LWMS01000010">
    <property type="protein sequence ID" value="PWL08601.1"/>
    <property type="molecule type" value="Genomic_DNA"/>
</dbReference>
<feature type="transmembrane region" description="Helical" evidence="9">
    <location>
        <begin position="283"/>
        <end position="303"/>
    </location>
</feature>
<keyword evidence="6 9" id="KW-1133">Transmembrane helix</keyword>
<dbReference type="AlphaFoldDB" id="A0A2A2HBQ3"/>
<evidence type="ECO:0000256" key="6">
    <source>
        <dbReference type="ARBA" id="ARBA00022989"/>
    </source>
</evidence>
<evidence type="ECO:0000313" key="13">
    <source>
        <dbReference type="Proteomes" id="UP000246004"/>
    </source>
</evidence>
<dbReference type="GO" id="GO:0005886">
    <property type="term" value="C:plasma membrane"/>
    <property type="evidence" value="ECO:0007669"/>
    <property type="project" value="UniProtKB-SubCell"/>
</dbReference>
<evidence type="ECO:0000256" key="1">
    <source>
        <dbReference type="ARBA" id="ARBA00004651"/>
    </source>
</evidence>
<comment type="similarity">
    <text evidence="2">Belongs to the TrkH potassium transport family.</text>
</comment>
<dbReference type="GO" id="GO:0008324">
    <property type="term" value="F:monoatomic cation transmembrane transporter activity"/>
    <property type="evidence" value="ECO:0007669"/>
    <property type="project" value="InterPro"/>
</dbReference>
<dbReference type="InterPro" id="IPR003445">
    <property type="entry name" value="Cat_transpt"/>
</dbReference>
<feature type="transmembrane region" description="Helical" evidence="9">
    <location>
        <begin position="147"/>
        <end position="167"/>
    </location>
</feature>
<evidence type="ECO:0000256" key="4">
    <source>
        <dbReference type="ARBA" id="ARBA00022475"/>
    </source>
</evidence>
<evidence type="ECO:0000256" key="7">
    <source>
        <dbReference type="ARBA" id="ARBA00023065"/>
    </source>
</evidence>
<dbReference type="Proteomes" id="UP000217528">
    <property type="component" value="Unassembled WGS sequence"/>
</dbReference>
<evidence type="ECO:0000256" key="3">
    <source>
        <dbReference type="ARBA" id="ARBA00022448"/>
    </source>
</evidence>
<feature type="transmembrane region" description="Helical" evidence="9">
    <location>
        <begin position="408"/>
        <end position="430"/>
    </location>
</feature>
<dbReference type="Proteomes" id="UP000246004">
    <property type="component" value="Unassembled WGS sequence"/>
</dbReference>
<keyword evidence="5 9" id="KW-0812">Transmembrane</keyword>
<feature type="transmembrane region" description="Helical" evidence="9">
    <location>
        <begin position="450"/>
        <end position="472"/>
    </location>
</feature>
<feature type="transmembrane region" description="Helical" evidence="9">
    <location>
        <begin position="48"/>
        <end position="70"/>
    </location>
</feature>
<protein>
    <submittedName>
        <fullName evidence="11">Trk system potassium uptake protein TrkG</fullName>
    </submittedName>
</protein>
<evidence type="ECO:0000256" key="8">
    <source>
        <dbReference type="ARBA" id="ARBA00023136"/>
    </source>
</evidence>
<feature type="transmembrane region" description="Helical" evidence="9">
    <location>
        <begin position="342"/>
        <end position="369"/>
    </location>
</feature>
<accession>A0A2A2HBQ3</accession>
<comment type="caution">
    <text evidence="10">The sequence shown here is derived from an EMBL/GenBank/DDBJ whole genome shotgun (WGS) entry which is preliminary data.</text>
</comment>
<dbReference type="OrthoDB" id="111943at2157"/>
<evidence type="ECO:0000256" key="9">
    <source>
        <dbReference type="SAM" id="Phobius"/>
    </source>
</evidence>
<keyword evidence="4" id="KW-1003">Cell membrane</keyword>
<dbReference type="PANTHER" id="PTHR32024:SF2">
    <property type="entry name" value="TRK SYSTEM POTASSIUM UPTAKE PROTEIN TRKG-RELATED"/>
    <property type="match status" value="1"/>
</dbReference>
<proteinExistence type="inferred from homology"/>
<dbReference type="RefSeq" id="WP_095609024.1">
    <property type="nucleotide sequence ID" value="NZ_LMVN01000024.1"/>
</dbReference>
<name>A0A2A2HBQ3_9EURY</name>
<dbReference type="EMBL" id="LMVN01000024">
    <property type="protein sequence ID" value="PAV06849.1"/>
    <property type="molecule type" value="Genomic_DNA"/>
</dbReference>
<keyword evidence="3" id="KW-0813">Transport</keyword>
<dbReference type="PANTHER" id="PTHR32024">
    <property type="entry name" value="TRK SYSTEM POTASSIUM UPTAKE PROTEIN TRKG-RELATED"/>
    <property type="match status" value="1"/>
</dbReference>
<evidence type="ECO:0000313" key="12">
    <source>
        <dbReference type="Proteomes" id="UP000217528"/>
    </source>
</evidence>
<feature type="transmembrane region" description="Helical" evidence="9">
    <location>
        <begin position="188"/>
        <end position="208"/>
    </location>
</feature>
<comment type="subcellular location">
    <subcellularLocation>
        <location evidence="1">Cell membrane</location>
        <topology evidence="1">Multi-pass membrane protein</topology>
    </subcellularLocation>
</comment>
<organism evidence="10 12">
    <name type="scientific">Methanosphaera cuniculi</name>
    <dbReference type="NCBI Taxonomy" id="1077256"/>
    <lineage>
        <taxon>Archaea</taxon>
        <taxon>Methanobacteriati</taxon>
        <taxon>Methanobacteriota</taxon>
        <taxon>Methanomada group</taxon>
        <taxon>Methanobacteria</taxon>
        <taxon>Methanobacteriales</taxon>
        <taxon>Methanobacteriaceae</taxon>
        <taxon>Methanosphaera</taxon>
    </lineage>
</organism>
<feature type="transmembrane region" description="Helical" evidence="9">
    <location>
        <begin position="17"/>
        <end position="42"/>
    </location>
</feature>